<comment type="caution">
    <text evidence="1">The sequence shown here is derived from an EMBL/GenBank/DDBJ whole genome shotgun (WGS) entry which is preliminary data.</text>
</comment>
<dbReference type="EMBL" id="VSSQ01008491">
    <property type="protein sequence ID" value="MPM39010.1"/>
    <property type="molecule type" value="Genomic_DNA"/>
</dbReference>
<sequence>MAGIDFVGTGVATLLQPATASKKSTETPKSHFLKLNILLLLIFSESKLYLDYFYLLQEYNKFWQDILDICIIFDLYYLCRGFQPD</sequence>
<organism evidence="1">
    <name type="scientific">bioreactor metagenome</name>
    <dbReference type="NCBI Taxonomy" id="1076179"/>
    <lineage>
        <taxon>unclassified sequences</taxon>
        <taxon>metagenomes</taxon>
        <taxon>ecological metagenomes</taxon>
    </lineage>
</organism>
<dbReference type="AlphaFoldDB" id="A0A644ZDR6"/>
<reference evidence="1" key="1">
    <citation type="submission" date="2019-08" db="EMBL/GenBank/DDBJ databases">
        <authorList>
            <person name="Kucharzyk K."/>
            <person name="Murdoch R.W."/>
            <person name="Higgins S."/>
            <person name="Loffler F."/>
        </authorList>
    </citation>
    <scope>NUCLEOTIDE SEQUENCE</scope>
</reference>
<evidence type="ECO:0000313" key="1">
    <source>
        <dbReference type="EMBL" id="MPM39010.1"/>
    </source>
</evidence>
<name>A0A644ZDR6_9ZZZZ</name>
<protein>
    <submittedName>
        <fullName evidence="1">Uncharacterized protein</fullName>
    </submittedName>
</protein>
<proteinExistence type="predicted"/>
<gene>
    <name evidence="1" type="ORF">SDC9_85641</name>
</gene>
<accession>A0A644ZDR6</accession>